<keyword evidence="4" id="KW-0731">Sigma factor</keyword>
<comment type="function">
    <text evidence="7">Sigma factors are initiation factors that promote the attachment of RNA polymerase to specific initiation sites and are then released. Sigma-S contributes to the protection against external stress, thus playing a role in cellular fitness and survival.</text>
</comment>
<dbReference type="RefSeq" id="WP_195551869.1">
    <property type="nucleotide sequence ID" value="NZ_JAOQJZ010000008.1"/>
</dbReference>
<protein>
    <recommendedName>
        <fullName evidence="2">RNA polymerase sigma factor SigS</fullName>
    </recommendedName>
</protein>
<keyword evidence="10" id="KW-1185">Reference proteome</keyword>
<keyword evidence="3" id="KW-0805">Transcription regulation</keyword>
<organism evidence="9 10">
    <name type="scientific">Hominimerdicola aceti</name>
    <dbReference type="NCBI Taxonomy" id="2981726"/>
    <lineage>
        <taxon>Bacteria</taxon>
        <taxon>Bacillati</taxon>
        <taxon>Bacillota</taxon>
        <taxon>Clostridia</taxon>
        <taxon>Eubacteriales</taxon>
        <taxon>Oscillospiraceae</taxon>
        <taxon>Hominimerdicola</taxon>
    </lineage>
</organism>
<dbReference type="Gene3D" id="1.20.120.1810">
    <property type="match status" value="1"/>
</dbReference>
<dbReference type="PANTHER" id="PTHR30385:SF1">
    <property type="entry name" value="RNA POLYMERASE SIGMA-H FACTOR"/>
    <property type="match status" value="1"/>
</dbReference>
<dbReference type="InterPro" id="IPR000943">
    <property type="entry name" value="RNA_pol_sigma70"/>
</dbReference>
<keyword evidence="5" id="KW-0238">DNA-binding</keyword>
<dbReference type="Pfam" id="PF04542">
    <property type="entry name" value="Sigma70_r2"/>
    <property type="match status" value="1"/>
</dbReference>
<keyword evidence="6" id="KW-0804">Transcription</keyword>
<comment type="similarity">
    <text evidence="1">Belongs to the sigma-70 factor family.</text>
</comment>
<dbReference type="Pfam" id="PF00196">
    <property type="entry name" value="GerE"/>
    <property type="match status" value="1"/>
</dbReference>
<reference evidence="9 10" key="1">
    <citation type="journal article" date="2021" name="ISME Commun">
        <title>Automated analysis of genomic sequences facilitates high-throughput and comprehensive description of bacteria.</title>
        <authorList>
            <person name="Hitch T.C.A."/>
        </authorList>
    </citation>
    <scope>NUCLEOTIDE SEQUENCE [LARGE SCALE GENOMIC DNA]</scope>
    <source>
        <strain evidence="9 10">Sanger_31</strain>
    </source>
</reference>
<evidence type="ECO:0000313" key="10">
    <source>
        <dbReference type="Proteomes" id="UP001208131"/>
    </source>
</evidence>
<dbReference type="GO" id="GO:0003677">
    <property type="term" value="F:DNA binding"/>
    <property type="evidence" value="ECO:0007669"/>
    <property type="project" value="UniProtKB-KW"/>
</dbReference>
<evidence type="ECO:0000256" key="7">
    <source>
        <dbReference type="ARBA" id="ARBA00024701"/>
    </source>
</evidence>
<dbReference type="SUPFAM" id="SSF88946">
    <property type="entry name" value="Sigma2 domain of RNA polymerase sigma factors"/>
    <property type="match status" value="1"/>
</dbReference>
<evidence type="ECO:0000256" key="5">
    <source>
        <dbReference type="ARBA" id="ARBA00023125"/>
    </source>
</evidence>
<evidence type="ECO:0000256" key="3">
    <source>
        <dbReference type="ARBA" id="ARBA00023015"/>
    </source>
</evidence>
<dbReference type="AlphaFoldDB" id="A0AAE3LI26"/>
<dbReference type="SMART" id="SM00421">
    <property type="entry name" value="HTH_LUXR"/>
    <property type="match status" value="1"/>
</dbReference>
<dbReference type="SUPFAM" id="SSF46894">
    <property type="entry name" value="C-terminal effector domain of the bipartite response regulators"/>
    <property type="match status" value="1"/>
</dbReference>
<comment type="caution">
    <text evidence="9">The sequence shown here is derived from an EMBL/GenBank/DDBJ whole genome shotgun (WGS) entry which is preliminary data.</text>
</comment>
<evidence type="ECO:0000256" key="4">
    <source>
        <dbReference type="ARBA" id="ARBA00023082"/>
    </source>
</evidence>
<sequence>MRGDRQDQQKKLSDEQLVLNAQSDKTAIGELIARYICTVEFLAKKYGTEVHEDLVQEGLMGLLGAVRTYREDKNAKFSTYATKCIKNKIISSVHRNALLSGGEEADLEAILGGGGTVPEEVVVEREELNELYDKITSALSEQEWQVFQSFLRGMSYNQIALGLGTSEKAVDNAMQRVRRKLRSLLR</sequence>
<gene>
    <name evidence="9" type="ORF">OCV57_08945</name>
</gene>
<dbReference type="PANTHER" id="PTHR30385">
    <property type="entry name" value="SIGMA FACTOR F FLAGELLAR"/>
    <property type="match status" value="1"/>
</dbReference>
<feature type="domain" description="RNA polymerase sigma-70" evidence="8">
    <location>
        <begin position="53"/>
        <end position="66"/>
    </location>
</feature>
<dbReference type="NCBIfam" id="TIGR02937">
    <property type="entry name" value="sigma70-ECF"/>
    <property type="match status" value="1"/>
</dbReference>
<evidence type="ECO:0000256" key="6">
    <source>
        <dbReference type="ARBA" id="ARBA00023163"/>
    </source>
</evidence>
<evidence type="ECO:0000256" key="2">
    <source>
        <dbReference type="ARBA" id="ARBA00021245"/>
    </source>
</evidence>
<dbReference type="PROSITE" id="PS00715">
    <property type="entry name" value="SIGMA70_1"/>
    <property type="match status" value="1"/>
</dbReference>
<dbReference type="GO" id="GO:0006352">
    <property type="term" value="P:DNA-templated transcription initiation"/>
    <property type="evidence" value="ECO:0007669"/>
    <property type="project" value="InterPro"/>
</dbReference>
<accession>A0AAE3LI26</accession>
<evidence type="ECO:0000259" key="8">
    <source>
        <dbReference type="PROSITE" id="PS00715"/>
    </source>
</evidence>
<evidence type="ECO:0000313" key="9">
    <source>
        <dbReference type="EMBL" id="MCU6706050.1"/>
    </source>
</evidence>
<dbReference type="InterPro" id="IPR016032">
    <property type="entry name" value="Sig_transdc_resp-reg_C-effctor"/>
</dbReference>
<dbReference type="InterPro" id="IPR007627">
    <property type="entry name" value="RNA_pol_sigma70_r2"/>
</dbReference>
<dbReference type="InterPro" id="IPR000792">
    <property type="entry name" value="Tscrpt_reg_LuxR_C"/>
</dbReference>
<dbReference type="GO" id="GO:0016987">
    <property type="term" value="F:sigma factor activity"/>
    <property type="evidence" value="ECO:0007669"/>
    <property type="project" value="UniProtKB-KW"/>
</dbReference>
<evidence type="ECO:0000256" key="1">
    <source>
        <dbReference type="ARBA" id="ARBA00007788"/>
    </source>
</evidence>
<dbReference type="InterPro" id="IPR014284">
    <property type="entry name" value="RNA_pol_sigma-70_dom"/>
</dbReference>
<proteinExistence type="inferred from homology"/>
<dbReference type="InterPro" id="IPR013325">
    <property type="entry name" value="RNA_pol_sigma_r2"/>
</dbReference>
<dbReference type="EMBL" id="JAOQJZ010000008">
    <property type="protein sequence ID" value="MCU6706050.1"/>
    <property type="molecule type" value="Genomic_DNA"/>
</dbReference>
<dbReference type="Proteomes" id="UP001208131">
    <property type="component" value="Unassembled WGS sequence"/>
</dbReference>
<dbReference type="InterPro" id="IPR036388">
    <property type="entry name" value="WH-like_DNA-bd_sf"/>
</dbReference>
<name>A0AAE3LI26_9FIRM</name>
<dbReference type="Gene3D" id="1.10.10.10">
    <property type="entry name" value="Winged helix-like DNA-binding domain superfamily/Winged helix DNA-binding domain"/>
    <property type="match status" value="1"/>
</dbReference>